<keyword evidence="1" id="KW-1133">Transmembrane helix</keyword>
<feature type="transmembrane region" description="Helical" evidence="1">
    <location>
        <begin position="73"/>
        <end position="93"/>
    </location>
</feature>
<keyword evidence="1" id="KW-0812">Transmembrane</keyword>
<dbReference type="Proteomes" id="UP000284189">
    <property type="component" value="Unassembled WGS sequence"/>
</dbReference>
<name>A0A418N397_9FLAO</name>
<dbReference type="EMBL" id="QXFJ01000030">
    <property type="protein sequence ID" value="RIV68259.1"/>
    <property type="molecule type" value="Genomic_DNA"/>
</dbReference>
<sequence>MKQLDTFRLKLKRYNIHFQYNENLNQIEIGKSLNNNRKLILGIVLLSVGLVLFIVATGLLLDIGPSSKLTKKLFLLIPIGVMYLGGAEIFKYIKLKKNNKRKIISPTSIIIQEGEETHIKKEQISDLDYFIENVEDTGEPVGSLYLLTKPSNEKIILLTLYDKDYKYLKNDLIFLKDSIKEYMGL</sequence>
<evidence type="ECO:0000313" key="2">
    <source>
        <dbReference type="EMBL" id="RIV68259.1"/>
    </source>
</evidence>
<dbReference type="RefSeq" id="WP_119641099.1">
    <property type="nucleotide sequence ID" value="NZ_QXFJ01000030.1"/>
</dbReference>
<dbReference type="OrthoDB" id="9992652at2"/>
<dbReference type="EMBL" id="VNWL01000029">
    <property type="protein sequence ID" value="TXJ99948.1"/>
    <property type="molecule type" value="Genomic_DNA"/>
</dbReference>
<organism evidence="2 4">
    <name type="scientific">Flagellimonas aequoris</name>
    <dbReference type="NCBI Taxonomy" id="2306997"/>
    <lineage>
        <taxon>Bacteria</taxon>
        <taxon>Pseudomonadati</taxon>
        <taxon>Bacteroidota</taxon>
        <taxon>Flavobacteriia</taxon>
        <taxon>Flavobacteriales</taxon>
        <taxon>Flavobacteriaceae</taxon>
        <taxon>Flagellimonas</taxon>
    </lineage>
</organism>
<reference evidence="3 5" key="2">
    <citation type="submission" date="2019-07" db="EMBL/GenBank/DDBJ databases">
        <title>Draft genome of two Muricauda strains isolated from deep sea.</title>
        <authorList>
            <person name="Sun C."/>
        </authorList>
    </citation>
    <scope>NUCLEOTIDE SEQUENCE [LARGE SCALE GENOMIC DNA]</scope>
    <source>
        <strain evidence="3 5">NH166</strain>
    </source>
</reference>
<keyword evidence="1" id="KW-0472">Membrane</keyword>
<proteinExistence type="predicted"/>
<comment type="caution">
    <text evidence="2">The sequence shown here is derived from an EMBL/GenBank/DDBJ whole genome shotgun (WGS) entry which is preliminary data.</text>
</comment>
<reference evidence="2 4" key="1">
    <citation type="submission" date="2018-08" db="EMBL/GenBank/DDBJ databases">
        <title>Proposal of Muricauda 72 sp.nov. and Muricauda NH166 sp.nov., isolated from seawater.</title>
        <authorList>
            <person name="Cheng H."/>
            <person name="Wu Y.-H."/>
            <person name="Guo L.-L."/>
            <person name="Xu X.-W."/>
        </authorList>
    </citation>
    <scope>NUCLEOTIDE SEQUENCE [LARGE SCALE GENOMIC DNA]</scope>
    <source>
        <strain evidence="2 4">NH166</strain>
    </source>
</reference>
<dbReference type="AlphaFoldDB" id="A0A418N397"/>
<evidence type="ECO:0000256" key="1">
    <source>
        <dbReference type="SAM" id="Phobius"/>
    </source>
</evidence>
<evidence type="ECO:0000313" key="3">
    <source>
        <dbReference type="EMBL" id="TXJ99948.1"/>
    </source>
</evidence>
<feature type="transmembrane region" description="Helical" evidence="1">
    <location>
        <begin position="39"/>
        <end position="61"/>
    </location>
</feature>
<evidence type="ECO:0000313" key="4">
    <source>
        <dbReference type="Proteomes" id="UP000284189"/>
    </source>
</evidence>
<dbReference type="Proteomes" id="UP000321528">
    <property type="component" value="Unassembled WGS sequence"/>
</dbReference>
<gene>
    <name evidence="2" type="ORF">D2U88_13585</name>
    <name evidence="3" type="ORF">FQ019_13435</name>
</gene>
<protein>
    <submittedName>
        <fullName evidence="2">Uncharacterized protein</fullName>
    </submittedName>
</protein>
<evidence type="ECO:0000313" key="5">
    <source>
        <dbReference type="Proteomes" id="UP000321528"/>
    </source>
</evidence>
<keyword evidence="5" id="KW-1185">Reference proteome</keyword>
<accession>A0A418N397</accession>